<evidence type="ECO:0000256" key="11">
    <source>
        <dbReference type="SAM" id="MobiDB-lite"/>
    </source>
</evidence>
<evidence type="ECO:0000256" key="6">
    <source>
        <dbReference type="ARBA" id="ARBA00022692"/>
    </source>
</evidence>
<dbReference type="InterPro" id="IPR003660">
    <property type="entry name" value="HAMP_dom"/>
</dbReference>
<dbReference type="InterPro" id="IPR003661">
    <property type="entry name" value="HisK_dim/P_dom"/>
</dbReference>
<dbReference type="InterPro" id="IPR036097">
    <property type="entry name" value="HisK_dim/P_sf"/>
</dbReference>
<evidence type="ECO:0000256" key="4">
    <source>
        <dbReference type="ARBA" id="ARBA00022553"/>
    </source>
</evidence>
<keyword evidence="6 12" id="KW-0812">Transmembrane</keyword>
<feature type="domain" description="HAMP" evidence="14">
    <location>
        <begin position="206"/>
        <end position="258"/>
    </location>
</feature>
<dbReference type="Pfam" id="PF00512">
    <property type="entry name" value="HisKA"/>
    <property type="match status" value="1"/>
</dbReference>
<evidence type="ECO:0000256" key="8">
    <source>
        <dbReference type="ARBA" id="ARBA00022989"/>
    </source>
</evidence>
<dbReference type="SUPFAM" id="SSF158472">
    <property type="entry name" value="HAMP domain-like"/>
    <property type="match status" value="1"/>
</dbReference>
<evidence type="ECO:0000256" key="3">
    <source>
        <dbReference type="ARBA" id="ARBA00012438"/>
    </source>
</evidence>
<dbReference type="InterPro" id="IPR050428">
    <property type="entry name" value="TCS_sensor_his_kinase"/>
</dbReference>
<dbReference type="PANTHER" id="PTHR45436">
    <property type="entry name" value="SENSOR HISTIDINE KINASE YKOH"/>
    <property type="match status" value="1"/>
</dbReference>
<keyword evidence="10 12" id="KW-0472">Membrane</keyword>
<dbReference type="CDD" id="cd00082">
    <property type="entry name" value="HisKA"/>
    <property type="match status" value="1"/>
</dbReference>
<dbReference type="InterPro" id="IPR005467">
    <property type="entry name" value="His_kinase_dom"/>
</dbReference>
<dbReference type="PANTHER" id="PTHR45436:SF5">
    <property type="entry name" value="SENSOR HISTIDINE KINASE TRCS"/>
    <property type="match status" value="1"/>
</dbReference>
<accession>A0AA96F4W3</accession>
<reference evidence="15 16" key="1">
    <citation type="submission" date="2023-09" db="EMBL/GenBank/DDBJ databases">
        <title>Demequina sp. a novel bacteria isolated from Capsicum annuum.</title>
        <authorList>
            <person name="Humaira Z."/>
            <person name="Lee J."/>
            <person name="Cho D."/>
        </authorList>
    </citation>
    <scope>NUCLEOTIDE SEQUENCE [LARGE SCALE GENOMIC DNA]</scope>
    <source>
        <strain evidence="15 16">OYTSA14</strain>
    </source>
</reference>
<dbReference type="SUPFAM" id="SSF47384">
    <property type="entry name" value="Homodimeric domain of signal transducing histidine kinase"/>
    <property type="match status" value="1"/>
</dbReference>
<evidence type="ECO:0000256" key="2">
    <source>
        <dbReference type="ARBA" id="ARBA00004236"/>
    </source>
</evidence>
<evidence type="ECO:0000256" key="1">
    <source>
        <dbReference type="ARBA" id="ARBA00000085"/>
    </source>
</evidence>
<evidence type="ECO:0000256" key="7">
    <source>
        <dbReference type="ARBA" id="ARBA00022777"/>
    </source>
</evidence>
<keyword evidence="16" id="KW-1185">Reference proteome</keyword>
<feature type="domain" description="Histidine kinase" evidence="13">
    <location>
        <begin position="266"/>
        <end position="477"/>
    </location>
</feature>
<keyword evidence="9" id="KW-0902">Two-component regulatory system</keyword>
<name>A0AA96F4W3_9MICO</name>
<dbReference type="Gene3D" id="1.10.287.130">
    <property type="match status" value="1"/>
</dbReference>
<dbReference type="EMBL" id="CP134879">
    <property type="protein sequence ID" value="WNM24111.1"/>
    <property type="molecule type" value="Genomic_DNA"/>
</dbReference>
<dbReference type="Pfam" id="PF00672">
    <property type="entry name" value="HAMP"/>
    <property type="match status" value="1"/>
</dbReference>
<dbReference type="Pfam" id="PF02518">
    <property type="entry name" value="HATPase_c"/>
    <property type="match status" value="1"/>
</dbReference>
<dbReference type="RefSeq" id="WP_313497549.1">
    <property type="nucleotide sequence ID" value="NZ_CP134879.1"/>
</dbReference>
<dbReference type="PROSITE" id="PS50885">
    <property type="entry name" value="HAMP"/>
    <property type="match status" value="1"/>
</dbReference>
<dbReference type="GO" id="GO:0005886">
    <property type="term" value="C:plasma membrane"/>
    <property type="evidence" value="ECO:0007669"/>
    <property type="project" value="UniProtKB-SubCell"/>
</dbReference>
<dbReference type="Gene3D" id="6.10.340.10">
    <property type="match status" value="1"/>
</dbReference>
<evidence type="ECO:0000256" key="9">
    <source>
        <dbReference type="ARBA" id="ARBA00023012"/>
    </source>
</evidence>
<dbReference type="SMART" id="SM00304">
    <property type="entry name" value="HAMP"/>
    <property type="match status" value="1"/>
</dbReference>
<protein>
    <recommendedName>
        <fullName evidence="3">histidine kinase</fullName>
        <ecNumber evidence="3">2.7.13.3</ecNumber>
    </recommendedName>
</protein>
<comment type="catalytic activity">
    <reaction evidence="1">
        <text>ATP + protein L-histidine = ADP + protein N-phospho-L-histidine.</text>
        <dbReference type="EC" id="2.7.13.3"/>
    </reaction>
</comment>
<evidence type="ECO:0000313" key="16">
    <source>
        <dbReference type="Proteomes" id="UP001304125"/>
    </source>
</evidence>
<evidence type="ECO:0000256" key="10">
    <source>
        <dbReference type="ARBA" id="ARBA00023136"/>
    </source>
</evidence>
<feature type="transmembrane region" description="Helical" evidence="12">
    <location>
        <begin position="20"/>
        <end position="40"/>
    </location>
</feature>
<feature type="transmembrane region" description="Helical" evidence="12">
    <location>
        <begin position="185"/>
        <end position="205"/>
    </location>
</feature>
<dbReference type="InterPro" id="IPR004358">
    <property type="entry name" value="Sig_transdc_His_kin-like_C"/>
</dbReference>
<dbReference type="PROSITE" id="PS50109">
    <property type="entry name" value="HIS_KIN"/>
    <property type="match status" value="1"/>
</dbReference>
<sequence>MVMSLARRPAGVSVRVRVLVYLSVLTGVALAVAGTTAFVIERARLDREITEDLVLRANDLQSLVADGDPVTGEAFTDAESILREAMRRVVATPTESAVALIDGTPRFVPGGSDVLRLDADQELLTDASAAAASGTLDVRALTTAQADYRYLAVPVVSDSGDVQGIVIYGVDRGATVAALQDTFRVYAMVGLLSLVAITGFGYVTVGRLLEPIRLLDATARRISTSDLSERIPIVGDDDLARLSETVNQMLDRIERAFSEQSRMLDDASHELRTPLTIMRNRLELVEPRDPDSVVSTRDDLLGEVTRMSRLVDDLVTLAKADRPEFLRLDAVDLAELTELAHARAETLGPRRWKLDAVAEGVVEADRERLTQAWLQLSANALRFSEPGTLVALGSSIGVNDAGVPEVRLWVRDEGVGIAAEDMDRIRSRFGRAGDDRDGAGLGIPIVSAIVAAHEGRLDIESRPGAGSTFTMTLPAYAPRAKDPALSSPWADDAVEEAGR</sequence>
<dbReference type="EC" id="2.7.13.3" evidence="3"/>
<dbReference type="SUPFAM" id="SSF55874">
    <property type="entry name" value="ATPase domain of HSP90 chaperone/DNA topoisomerase II/histidine kinase"/>
    <property type="match status" value="1"/>
</dbReference>
<dbReference type="CDD" id="cd06225">
    <property type="entry name" value="HAMP"/>
    <property type="match status" value="1"/>
</dbReference>
<dbReference type="GO" id="GO:0000155">
    <property type="term" value="F:phosphorelay sensor kinase activity"/>
    <property type="evidence" value="ECO:0007669"/>
    <property type="project" value="InterPro"/>
</dbReference>
<dbReference type="AlphaFoldDB" id="A0AA96F4W3"/>
<evidence type="ECO:0000259" key="14">
    <source>
        <dbReference type="PROSITE" id="PS50885"/>
    </source>
</evidence>
<evidence type="ECO:0000256" key="5">
    <source>
        <dbReference type="ARBA" id="ARBA00022679"/>
    </source>
</evidence>
<keyword evidence="5" id="KW-0808">Transferase</keyword>
<keyword evidence="7 15" id="KW-0418">Kinase</keyword>
<evidence type="ECO:0000313" key="15">
    <source>
        <dbReference type="EMBL" id="WNM24111.1"/>
    </source>
</evidence>
<dbReference type="InterPro" id="IPR003594">
    <property type="entry name" value="HATPase_dom"/>
</dbReference>
<keyword evidence="8 12" id="KW-1133">Transmembrane helix</keyword>
<dbReference type="Proteomes" id="UP001304125">
    <property type="component" value="Chromosome"/>
</dbReference>
<evidence type="ECO:0000256" key="12">
    <source>
        <dbReference type="SAM" id="Phobius"/>
    </source>
</evidence>
<evidence type="ECO:0000259" key="13">
    <source>
        <dbReference type="PROSITE" id="PS50109"/>
    </source>
</evidence>
<dbReference type="Gene3D" id="3.30.565.10">
    <property type="entry name" value="Histidine kinase-like ATPase, C-terminal domain"/>
    <property type="match status" value="1"/>
</dbReference>
<comment type="subcellular location">
    <subcellularLocation>
        <location evidence="2">Cell membrane</location>
    </subcellularLocation>
</comment>
<keyword evidence="4" id="KW-0597">Phosphoprotein</keyword>
<gene>
    <name evidence="15" type="ORF">RN606_12185</name>
</gene>
<dbReference type="PRINTS" id="PR00344">
    <property type="entry name" value="BCTRLSENSOR"/>
</dbReference>
<organism evidence="15 16">
    <name type="scientific">Demequina capsici</name>
    <dbReference type="NCBI Taxonomy" id="3075620"/>
    <lineage>
        <taxon>Bacteria</taxon>
        <taxon>Bacillati</taxon>
        <taxon>Actinomycetota</taxon>
        <taxon>Actinomycetes</taxon>
        <taxon>Micrococcales</taxon>
        <taxon>Demequinaceae</taxon>
        <taxon>Demequina</taxon>
    </lineage>
</organism>
<dbReference type="InterPro" id="IPR036890">
    <property type="entry name" value="HATPase_C_sf"/>
</dbReference>
<dbReference type="SMART" id="SM00388">
    <property type="entry name" value="HisKA"/>
    <property type="match status" value="1"/>
</dbReference>
<feature type="region of interest" description="Disordered" evidence="11">
    <location>
        <begin position="479"/>
        <end position="499"/>
    </location>
</feature>
<dbReference type="SMART" id="SM00387">
    <property type="entry name" value="HATPase_c"/>
    <property type="match status" value="1"/>
</dbReference>
<proteinExistence type="predicted"/>